<dbReference type="InterPro" id="IPR012312">
    <property type="entry name" value="Hemerythrin-like"/>
</dbReference>
<evidence type="ECO:0000313" key="2">
    <source>
        <dbReference type="EMBL" id="ONG42131.1"/>
    </source>
</evidence>
<reference evidence="2 3" key="1">
    <citation type="submission" date="2016-10" db="EMBL/GenBank/DDBJ databases">
        <title>Draft Genome sequence of Alkanindiges sp. strain H1.</title>
        <authorList>
            <person name="Subhash Y."/>
            <person name="Lee S."/>
        </authorList>
    </citation>
    <scope>NUCLEOTIDE SEQUENCE [LARGE SCALE GENOMIC DNA]</scope>
    <source>
        <strain evidence="2 3">H1</strain>
    </source>
</reference>
<dbReference type="Gene3D" id="1.20.120.520">
    <property type="entry name" value="nmb1532 protein domain like"/>
    <property type="match status" value="1"/>
</dbReference>
<accession>A0A1S8CXS1</accession>
<gene>
    <name evidence="2" type="ORF">BKE30_01095</name>
</gene>
<evidence type="ECO:0000313" key="3">
    <source>
        <dbReference type="Proteomes" id="UP000192132"/>
    </source>
</evidence>
<dbReference type="EMBL" id="MLCN01000003">
    <property type="protein sequence ID" value="ONG42131.1"/>
    <property type="molecule type" value="Genomic_DNA"/>
</dbReference>
<protein>
    <submittedName>
        <fullName evidence="2">Hemerythrin</fullName>
    </submittedName>
</protein>
<feature type="domain" description="Hemerythrin-like" evidence="1">
    <location>
        <begin position="3"/>
        <end position="119"/>
    </location>
</feature>
<sequence length="150" mass="17727">MNIFEALRQSHDVQRQLGAQLLQTQGASAERDEIFKKYKIELVAHETAEERYFYVPLLMDDNGVDLTRHALSEHHQIDEYIEELEQADQTTSSWMATAKKLVEQVHHHLSEEEHRFFQMSGKILSEQQKQQLAKQYFEEFERQKEKHAAA</sequence>
<name>A0A1S8CXS1_9GAMM</name>
<dbReference type="Pfam" id="PF01814">
    <property type="entry name" value="Hemerythrin"/>
    <property type="match status" value="1"/>
</dbReference>
<comment type="caution">
    <text evidence="2">The sequence shown here is derived from an EMBL/GenBank/DDBJ whole genome shotgun (WGS) entry which is preliminary data.</text>
</comment>
<evidence type="ECO:0000259" key="1">
    <source>
        <dbReference type="Pfam" id="PF01814"/>
    </source>
</evidence>
<dbReference type="PANTHER" id="PTHR35585">
    <property type="entry name" value="HHE DOMAIN PROTEIN (AFU_ORTHOLOGUE AFUA_4G00730)"/>
    <property type="match status" value="1"/>
</dbReference>
<proteinExistence type="predicted"/>
<dbReference type="AlphaFoldDB" id="A0A1S8CXS1"/>
<dbReference type="OrthoDB" id="5523420at2"/>
<organism evidence="2 3">
    <name type="scientific">Alkanindiges hydrocarboniclasticus</name>
    <dbReference type="NCBI Taxonomy" id="1907941"/>
    <lineage>
        <taxon>Bacteria</taxon>
        <taxon>Pseudomonadati</taxon>
        <taxon>Pseudomonadota</taxon>
        <taxon>Gammaproteobacteria</taxon>
        <taxon>Moraxellales</taxon>
        <taxon>Moraxellaceae</taxon>
        <taxon>Alkanindiges</taxon>
    </lineage>
</organism>
<dbReference type="Proteomes" id="UP000192132">
    <property type="component" value="Unassembled WGS sequence"/>
</dbReference>
<keyword evidence="3" id="KW-1185">Reference proteome</keyword>
<dbReference type="PANTHER" id="PTHR35585:SF1">
    <property type="entry name" value="HHE DOMAIN PROTEIN (AFU_ORTHOLOGUE AFUA_4G00730)"/>
    <property type="match status" value="1"/>
</dbReference>
<dbReference type="RefSeq" id="WP_076876821.1">
    <property type="nucleotide sequence ID" value="NZ_MLCN01000003.1"/>
</dbReference>